<dbReference type="InterPro" id="IPR036397">
    <property type="entry name" value="RNaseH_sf"/>
</dbReference>
<dbReference type="PANTHER" id="PTHR35004">
    <property type="entry name" value="TRANSPOSASE RV3428C-RELATED"/>
    <property type="match status" value="1"/>
</dbReference>
<evidence type="ECO:0000259" key="1">
    <source>
        <dbReference type="PROSITE" id="PS50994"/>
    </source>
</evidence>
<dbReference type="GO" id="GO:0003676">
    <property type="term" value="F:nucleic acid binding"/>
    <property type="evidence" value="ECO:0007669"/>
    <property type="project" value="InterPro"/>
</dbReference>
<evidence type="ECO:0000313" key="3">
    <source>
        <dbReference type="Proteomes" id="UP000026941"/>
    </source>
</evidence>
<dbReference type="InterPro" id="IPR012337">
    <property type="entry name" value="RNaseH-like_sf"/>
</dbReference>
<dbReference type="InterPro" id="IPR001584">
    <property type="entry name" value="Integrase_cat-core"/>
</dbReference>
<gene>
    <name evidence="2" type="ORF">RRH01S_10_01040</name>
</gene>
<dbReference type="Pfam" id="PF13565">
    <property type="entry name" value="HTH_32"/>
    <property type="match status" value="1"/>
</dbReference>
<sequence>MEERLRFVARLLEGEGMSAVCRDFGISRKTGYKIFNRYKDEGLEALTDRSRRPVRYANQLPDPVEAMIVRLKKEKPHWGARKIRELLVRKLAGDVRLPARSTVHAVLDRHGLVSQARKRNRANKAMGTTLSQALDPNDLWCADFKGEFKLGNGRYCYPLTVTDQASRYLLACEAFESTREQAVLEAFRRLFAEHGLPKAIRSDNGLPFASPNGLYNLSKLSVFWLRLGIAIERIKPGHPQQNGRHERMHLTLKKEATRPPGRTLLQQQVRFDEFVSEFNRERPHEAIGMKVPADLYSASARPYLGLPEIDYPFHDRDVLVTNCGRVCIYRKKINISIVLAGQKLGLKEVDDGIWLVSFMQYDLG</sequence>
<dbReference type="NCBIfam" id="NF033577">
    <property type="entry name" value="transpos_IS481"/>
    <property type="match status" value="1"/>
</dbReference>
<evidence type="ECO:0000313" key="2">
    <source>
        <dbReference type="EMBL" id="GAJ95093.1"/>
    </source>
</evidence>
<dbReference type="EMBL" id="BAYX01000010">
    <property type="protein sequence ID" value="GAJ95093.1"/>
    <property type="molecule type" value="Genomic_DNA"/>
</dbReference>
<feature type="domain" description="Integrase catalytic" evidence="1">
    <location>
        <begin position="132"/>
        <end position="300"/>
    </location>
</feature>
<dbReference type="PANTHER" id="PTHR35004:SF6">
    <property type="entry name" value="TRANSPOSASE"/>
    <property type="match status" value="1"/>
</dbReference>
<organism evidence="2 3">
    <name type="scientific">Rhizobium rhizogenes NBRC 13257</name>
    <dbReference type="NCBI Taxonomy" id="1220581"/>
    <lineage>
        <taxon>Bacteria</taxon>
        <taxon>Pseudomonadati</taxon>
        <taxon>Pseudomonadota</taxon>
        <taxon>Alphaproteobacteria</taxon>
        <taxon>Hyphomicrobiales</taxon>
        <taxon>Rhizobiaceae</taxon>
        <taxon>Rhizobium/Agrobacterium group</taxon>
        <taxon>Rhizobium</taxon>
    </lineage>
</organism>
<dbReference type="Proteomes" id="UP000026941">
    <property type="component" value="Unassembled WGS sequence"/>
</dbReference>
<dbReference type="SUPFAM" id="SSF53098">
    <property type="entry name" value="Ribonuclease H-like"/>
    <property type="match status" value="1"/>
</dbReference>
<comment type="caution">
    <text evidence="2">The sequence shown here is derived from an EMBL/GenBank/DDBJ whole genome shotgun (WGS) entry which is preliminary data.</text>
</comment>
<accession>A0AA87QHJ7</accession>
<dbReference type="InterPro" id="IPR009057">
    <property type="entry name" value="Homeodomain-like_sf"/>
</dbReference>
<dbReference type="AlphaFoldDB" id="A0AA87QHJ7"/>
<protein>
    <submittedName>
        <fullName evidence="2">Transposase</fullName>
    </submittedName>
</protein>
<reference evidence="2 3" key="1">
    <citation type="submission" date="2014-05" db="EMBL/GenBank/DDBJ databases">
        <title>Whole genome shotgun sequence of Rhizobium rhizogenes NBRC 13257.</title>
        <authorList>
            <person name="Katano-Makiyama Y."/>
            <person name="Hosoyama A."/>
            <person name="Hashimoto M."/>
            <person name="Hosoyama Y."/>
            <person name="Noguchi M."/>
            <person name="Tsuchikane K."/>
            <person name="Kimura A."/>
            <person name="Ohji S."/>
            <person name="Ichikawa N."/>
            <person name="Yamazoe A."/>
            <person name="Fujita N."/>
        </authorList>
    </citation>
    <scope>NUCLEOTIDE SEQUENCE [LARGE SCALE GENOMIC DNA]</scope>
    <source>
        <strain evidence="2 3">NBRC 13257</strain>
    </source>
</reference>
<dbReference type="InterPro" id="IPR047656">
    <property type="entry name" value="IS481-like_transpos"/>
</dbReference>
<name>A0AA87QHJ7_RHIRH</name>
<dbReference type="GO" id="GO:0015074">
    <property type="term" value="P:DNA integration"/>
    <property type="evidence" value="ECO:0007669"/>
    <property type="project" value="InterPro"/>
</dbReference>
<dbReference type="Pfam" id="PF13683">
    <property type="entry name" value="rve_3"/>
    <property type="match status" value="1"/>
</dbReference>
<dbReference type="Gene3D" id="3.30.420.10">
    <property type="entry name" value="Ribonuclease H-like superfamily/Ribonuclease H"/>
    <property type="match status" value="1"/>
</dbReference>
<proteinExistence type="predicted"/>
<dbReference type="SUPFAM" id="SSF46689">
    <property type="entry name" value="Homeodomain-like"/>
    <property type="match status" value="1"/>
</dbReference>
<dbReference type="PROSITE" id="PS50994">
    <property type="entry name" value="INTEGRASE"/>
    <property type="match status" value="1"/>
</dbReference>